<dbReference type="InterPro" id="IPR038078">
    <property type="entry name" value="PhoU-like_sf"/>
</dbReference>
<feature type="transmembrane region" description="Helical" evidence="6">
    <location>
        <begin position="6"/>
        <end position="22"/>
    </location>
</feature>
<evidence type="ECO:0000256" key="6">
    <source>
        <dbReference type="SAM" id="Phobius"/>
    </source>
</evidence>
<feature type="transmembrane region" description="Helical" evidence="6">
    <location>
        <begin position="114"/>
        <end position="131"/>
    </location>
</feature>
<proteinExistence type="predicted"/>
<feature type="transmembrane region" description="Helical" evidence="6">
    <location>
        <begin position="291"/>
        <end position="310"/>
    </location>
</feature>
<feature type="transmembrane region" description="Helical" evidence="6">
    <location>
        <begin position="251"/>
        <end position="271"/>
    </location>
</feature>
<dbReference type="SUPFAM" id="SSF109755">
    <property type="entry name" value="PhoU-like"/>
    <property type="match status" value="1"/>
</dbReference>
<keyword evidence="3 6" id="KW-0812">Transmembrane</keyword>
<dbReference type="Gene3D" id="1.20.58.220">
    <property type="entry name" value="Phosphate transport system protein phou homolog 2, domain 2"/>
    <property type="match status" value="1"/>
</dbReference>
<reference evidence="7" key="1">
    <citation type="submission" date="2023-04" db="EMBL/GenBank/DDBJ databases">
        <title>Completed genome of Mycoplasma lagogenitalium type strain 12MS.</title>
        <authorList>
            <person name="Spergser J."/>
        </authorList>
    </citation>
    <scope>NUCLEOTIDE SEQUENCE</scope>
    <source>
        <strain evidence="7">12MS</strain>
    </source>
</reference>
<gene>
    <name evidence="7" type="ORF">QEG99_02790</name>
</gene>
<feature type="transmembrane region" description="Helical" evidence="6">
    <location>
        <begin position="51"/>
        <end position="79"/>
    </location>
</feature>
<evidence type="ECO:0000256" key="4">
    <source>
        <dbReference type="ARBA" id="ARBA00022989"/>
    </source>
</evidence>
<protein>
    <submittedName>
        <fullName evidence="7">Na/Pi symporter</fullName>
    </submittedName>
</protein>
<dbReference type="NCBIfam" id="NF037997">
    <property type="entry name" value="Na_Pi_symport"/>
    <property type="match status" value="1"/>
</dbReference>
<dbReference type="RefSeq" id="WP_280101676.1">
    <property type="nucleotide sequence ID" value="NZ_CP122979.1"/>
</dbReference>
<evidence type="ECO:0000313" key="7">
    <source>
        <dbReference type="EMBL" id="WGI36375.1"/>
    </source>
</evidence>
<keyword evidence="2" id="KW-1003">Cell membrane</keyword>
<evidence type="ECO:0000256" key="3">
    <source>
        <dbReference type="ARBA" id="ARBA00022692"/>
    </source>
</evidence>
<evidence type="ECO:0000256" key="5">
    <source>
        <dbReference type="ARBA" id="ARBA00023136"/>
    </source>
</evidence>
<dbReference type="Proteomes" id="UP001179842">
    <property type="component" value="Chromosome"/>
</dbReference>
<dbReference type="Pfam" id="PF02690">
    <property type="entry name" value="Na_Pi_cotrans"/>
    <property type="match status" value="2"/>
</dbReference>
<name>A0ABY8LUJ9_9BACT</name>
<accession>A0ABY8LUJ9</accession>
<evidence type="ECO:0000313" key="8">
    <source>
        <dbReference type="Proteomes" id="UP001179842"/>
    </source>
</evidence>
<keyword evidence="4 6" id="KW-1133">Transmembrane helix</keyword>
<organism evidence="7 8">
    <name type="scientific">Mesomycoplasma lagogenitalium</name>
    <dbReference type="NCBI Taxonomy" id="171286"/>
    <lineage>
        <taxon>Bacteria</taxon>
        <taxon>Bacillati</taxon>
        <taxon>Mycoplasmatota</taxon>
        <taxon>Mycoplasmoidales</taxon>
        <taxon>Metamycoplasmataceae</taxon>
        <taxon>Mesomycoplasma</taxon>
    </lineage>
</organism>
<keyword evidence="5 6" id="KW-0472">Membrane</keyword>
<dbReference type="PANTHER" id="PTHR10010:SF46">
    <property type="entry name" value="SODIUM-DEPENDENT PHOSPHATE TRANSPORT PROTEIN 2B"/>
    <property type="match status" value="1"/>
</dbReference>
<feature type="transmembrane region" description="Helical" evidence="6">
    <location>
        <begin position="174"/>
        <end position="198"/>
    </location>
</feature>
<feature type="transmembrane region" description="Helical" evidence="6">
    <location>
        <begin position="218"/>
        <end position="239"/>
    </location>
</feature>
<evidence type="ECO:0000256" key="2">
    <source>
        <dbReference type="ARBA" id="ARBA00022475"/>
    </source>
</evidence>
<sequence length="577" mass="65280">MKFSDLSLAIICGIAAIGLFIFSTKKLSTSLKDVGNKKTKKLLNIISKNRWIAMVTGILITTLIQSSDGAVAIIMGLLAARLINLKVAIAFLLGANIGTATTSLVVAFQSEFAFTEWFILLIVLGIFGTMFSKKENLINLFLVLFSIGLVFLSLKLMSSASKRLVEEQVFKDILAFVGINPWSAFLFSFLLCSLLQSSSATITLYQTVFTASGSALELNSAIALVFGANLGTTITGLIVSFTTKNIESKKIAVVWGFTNLVISIILLPFLWPLTYFSNFIELITDSKSLQLSLAHLFFNFILVGIFIWLINQLEIFVNKIVKDKNVEQEFIIDLPVNLIEINSSLALNAAKNAIYKQSLMSKKGVEVLDKYLITGDEKYIKKLENLFENIENARILIYEYLMKINPNTLNKYEVKNHLSLTLTSRSLDKILSYCLSIAREMKKIQNGKLENKFKLDNHNLNGIKQVVEFIKNSIDSVVKQVDNSDKKRVEFIRKMKENIETIAIKLETENINSRNNINNEKTNEKQFNLYNLFRSTERIAHHCLKIARFLDNEKIEDKQIFKNEDINLEYLDKNDNE</sequence>
<comment type="subcellular location">
    <subcellularLocation>
        <location evidence="1">Cell membrane</location>
        <topology evidence="1">Multi-pass membrane protein</topology>
    </subcellularLocation>
</comment>
<keyword evidence="8" id="KW-1185">Reference proteome</keyword>
<evidence type="ECO:0000256" key="1">
    <source>
        <dbReference type="ARBA" id="ARBA00004651"/>
    </source>
</evidence>
<dbReference type="InterPro" id="IPR003841">
    <property type="entry name" value="Na/Pi_transpt"/>
</dbReference>
<dbReference type="EMBL" id="CP122979">
    <property type="protein sequence ID" value="WGI36375.1"/>
    <property type="molecule type" value="Genomic_DNA"/>
</dbReference>
<feature type="transmembrane region" description="Helical" evidence="6">
    <location>
        <begin position="85"/>
        <end position="107"/>
    </location>
</feature>
<dbReference type="PANTHER" id="PTHR10010">
    <property type="entry name" value="SOLUTE CARRIER FAMILY 34 SODIUM PHOSPHATE , MEMBER 2-RELATED"/>
    <property type="match status" value="1"/>
</dbReference>
<feature type="transmembrane region" description="Helical" evidence="6">
    <location>
        <begin position="137"/>
        <end position="154"/>
    </location>
</feature>